<gene>
    <name evidence="3" type="ORF">WMO37_10265</name>
</gene>
<feature type="transmembrane region" description="Helical" evidence="1">
    <location>
        <begin position="28"/>
        <end position="49"/>
    </location>
</feature>
<evidence type="ECO:0000313" key="3">
    <source>
        <dbReference type="EMBL" id="MEQ2555388.1"/>
    </source>
</evidence>
<feature type="transmembrane region" description="Helical" evidence="1">
    <location>
        <begin position="5"/>
        <end position="22"/>
    </location>
</feature>
<protein>
    <submittedName>
        <fullName evidence="3">DUF58 domain-containing protein</fullName>
    </submittedName>
</protein>
<dbReference type="EMBL" id="JBBMFS010000008">
    <property type="protein sequence ID" value="MEQ2555388.1"/>
    <property type="molecule type" value="Genomic_DNA"/>
</dbReference>
<keyword evidence="1" id="KW-1133">Transmembrane helix</keyword>
<organism evidence="3 4">
    <name type="scientific">Lachnospira intestinalis</name>
    <dbReference type="NCBI Taxonomy" id="3133158"/>
    <lineage>
        <taxon>Bacteria</taxon>
        <taxon>Bacillati</taxon>
        <taxon>Bacillota</taxon>
        <taxon>Clostridia</taxon>
        <taxon>Lachnospirales</taxon>
        <taxon>Lachnospiraceae</taxon>
        <taxon>Lachnospira</taxon>
    </lineage>
</organism>
<reference evidence="3" key="1">
    <citation type="submission" date="2024-03" db="EMBL/GenBank/DDBJ databases">
        <title>Human intestinal bacterial collection.</title>
        <authorList>
            <person name="Pauvert C."/>
            <person name="Hitch T.C.A."/>
            <person name="Clavel T."/>
        </authorList>
    </citation>
    <scope>NUCLEOTIDE SEQUENCE [LARGE SCALE GENOMIC DNA]</scope>
    <source>
        <strain evidence="3">CLA-AA-H89B</strain>
    </source>
</reference>
<evidence type="ECO:0000259" key="2">
    <source>
        <dbReference type="Pfam" id="PF01882"/>
    </source>
</evidence>
<name>A0ABV1H6R5_9FIRM</name>
<keyword evidence="1" id="KW-0812">Transmembrane</keyword>
<accession>A0ABV1H6R5</accession>
<dbReference type="InterPro" id="IPR002881">
    <property type="entry name" value="DUF58"/>
</dbReference>
<proteinExistence type="predicted"/>
<sequence>MRKRRLLYIVCLLGVFWLNVIYVEYQFFLLLVLLIVVPAISGVLFELAANGLKLYLNIPQKEVHPGQLVTVCIKAVNRHVIFLGKQQFQIGVVYLNTPGNEKEMLQCDGVTEKVQQTMAEFSPKHCGIAQIDIEKVFLQDYLGLIGTQKNFRGSCQLAVLPEPVLSTRVRTGMEKQQEYRYSAVADDDSDILDLRAFRPGDNLNHIHWNLSLRTDDLIVRQYGEQIDVKKVILVDLSILNTAQYRSRMDAVYTAVASIANLYVENEVNTLILAWNGQKQSAEYLEVHDRTELNRAMIRLMQIPCSSRAGEHAAAVYLKDIEAQGQQALFVTAGSYENNKVRIVNVEKIQLQELIDELWEKI</sequence>
<feature type="domain" description="DUF58" evidence="2">
    <location>
        <begin position="194"/>
        <end position="318"/>
    </location>
</feature>
<dbReference type="PANTHER" id="PTHR34351">
    <property type="entry name" value="SLR1927 PROTEIN-RELATED"/>
    <property type="match status" value="1"/>
</dbReference>
<dbReference type="Pfam" id="PF01882">
    <property type="entry name" value="DUF58"/>
    <property type="match status" value="1"/>
</dbReference>
<evidence type="ECO:0000313" key="4">
    <source>
        <dbReference type="Proteomes" id="UP001546774"/>
    </source>
</evidence>
<keyword evidence="4" id="KW-1185">Reference proteome</keyword>
<dbReference type="PANTHER" id="PTHR34351:SF1">
    <property type="entry name" value="SLR1927 PROTEIN"/>
    <property type="match status" value="1"/>
</dbReference>
<keyword evidence="1" id="KW-0472">Membrane</keyword>
<evidence type="ECO:0000256" key="1">
    <source>
        <dbReference type="SAM" id="Phobius"/>
    </source>
</evidence>
<dbReference type="Proteomes" id="UP001546774">
    <property type="component" value="Unassembled WGS sequence"/>
</dbReference>
<comment type="caution">
    <text evidence="3">The sequence shown here is derived from an EMBL/GenBank/DDBJ whole genome shotgun (WGS) entry which is preliminary data.</text>
</comment>